<dbReference type="InterPro" id="IPR001173">
    <property type="entry name" value="Glyco_trans_2-like"/>
</dbReference>
<dbReference type="SUPFAM" id="SSF53448">
    <property type="entry name" value="Nucleotide-diphospho-sugar transferases"/>
    <property type="match status" value="1"/>
</dbReference>
<dbReference type="PANTHER" id="PTHR43685">
    <property type="entry name" value="GLYCOSYLTRANSFERASE"/>
    <property type="match status" value="1"/>
</dbReference>
<name>A0ABT1DDL2_9PROT</name>
<accession>A0ABT1DDL2</accession>
<dbReference type="InterPro" id="IPR029044">
    <property type="entry name" value="Nucleotide-diphossugar_trans"/>
</dbReference>
<feature type="non-terminal residue" evidence="2">
    <location>
        <position position="305"/>
    </location>
</feature>
<comment type="caution">
    <text evidence="2">The sequence shown here is derived from an EMBL/GenBank/DDBJ whole genome shotgun (WGS) entry which is preliminary data.</text>
</comment>
<dbReference type="Pfam" id="PF00535">
    <property type="entry name" value="Glycos_transf_2"/>
    <property type="match status" value="1"/>
</dbReference>
<dbReference type="Gene3D" id="3.90.550.10">
    <property type="entry name" value="Spore Coat Polysaccharide Biosynthesis Protein SpsA, Chain A"/>
    <property type="match status" value="1"/>
</dbReference>
<dbReference type="CDD" id="cd00761">
    <property type="entry name" value="Glyco_tranf_GTA_type"/>
    <property type="match status" value="1"/>
</dbReference>
<keyword evidence="3" id="KW-1185">Reference proteome</keyword>
<reference evidence="2 3" key="1">
    <citation type="submission" date="2021-12" db="EMBL/GenBank/DDBJ databases">
        <title>Siccirubricoccus leaddurans sp. nov., a high concentration Zn2+ tolerance bacterium.</title>
        <authorList>
            <person name="Cao Y."/>
        </authorList>
    </citation>
    <scope>NUCLEOTIDE SEQUENCE [LARGE SCALE GENOMIC DNA]</scope>
    <source>
        <strain evidence="2 3">KC 17139</strain>
    </source>
</reference>
<organism evidence="2 3">
    <name type="scientific">Siccirubricoccus soli</name>
    <dbReference type="NCBI Taxonomy" id="2899147"/>
    <lineage>
        <taxon>Bacteria</taxon>
        <taxon>Pseudomonadati</taxon>
        <taxon>Pseudomonadota</taxon>
        <taxon>Alphaproteobacteria</taxon>
        <taxon>Acetobacterales</taxon>
        <taxon>Roseomonadaceae</taxon>
        <taxon>Siccirubricoccus</taxon>
    </lineage>
</organism>
<dbReference type="Proteomes" id="UP001523392">
    <property type="component" value="Unassembled WGS sequence"/>
</dbReference>
<dbReference type="PANTHER" id="PTHR43685:SF2">
    <property type="entry name" value="GLYCOSYLTRANSFERASE 2-LIKE DOMAIN-CONTAINING PROTEIN"/>
    <property type="match status" value="1"/>
</dbReference>
<evidence type="ECO:0000259" key="1">
    <source>
        <dbReference type="Pfam" id="PF00535"/>
    </source>
</evidence>
<dbReference type="InterPro" id="IPR050834">
    <property type="entry name" value="Glycosyltransf_2"/>
</dbReference>
<gene>
    <name evidence="2" type="ORF">JYK14_28285</name>
</gene>
<dbReference type="EC" id="2.4.-.-" evidence="2"/>
<keyword evidence="2" id="KW-0808">Transferase</keyword>
<keyword evidence="2" id="KW-0328">Glycosyltransferase</keyword>
<protein>
    <submittedName>
        <fullName evidence="2">Glycosyltransferase</fullName>
        <ecNumber evidence="2">2.4.-.-</ecNumber>
    </submittedName>
</protein>
<dbReference type="EMBL" id="JAFIRR010000282">
    <property type="protein sequence ID" value="MCO6420024.1"/>
    <property type="molecule type" value="Genomic_DNA"/>
</dbReference>
<dbReference type="GO" id="GO:0016757">
    <property type="term" value="F:glycosyltransferase activity"/>
    <property type="evidence" value="ECO:0007669"/>
    <property type="project" value="UniProtKB-KW"/>
</dbReference>
<evidence type="ECO:0000313" key="2">
    <source>
        <dbReference type="EMBL" id="MCO6420024.1"/>
    </source>
</evidence>
<proteinExistence type="predicted"/>
<sequence>MTVAISVVVPCYNRAGLVPETLGSILGQTLPPAEVIVVDDGSTDGTAAVLAGFGDRIRTITIPNSGELVARNTGLRLAGGELVAFCDSDDLWRPDHLERMARLWRQWPSMQAAYANFRIVRDGVWEEGSKFAQAPAGFWDGLRHGEAETGCFEMPIVDRLVGFTPFFPSALVASIPFLRSIGGWDEAVNRWMSMDFSTALLLAERPPLGVSFEPSVGIRKHAGNFSADVQKMNLGDAAILEHVLRTRPSLAPHATLIRASIEERRLAALATAFARQDFQGVRAIRALLGPAGLPPRARAKAAVAA</sequence>
<dbReference type="RefSeq" id="WP_252956691.1">
    <property type="nucleotide sequence ID" value="NZ_JAFIRR010000282.1"/>
</dbReference>
<evidence type="ECO:0000313" key="3">
    <source>
        <dbReference type="Proteomes" id="UP001523392"/>
    </source>
</evidence>
<feature type="domain" description="Glycosyltransferase 2-like" evidence="1">
    <location>
        <begin position="6"/>
        <end position="108"/>
    </location>
</feature>